<dbReference type="SUPFAM" id="SSF56112">
    <property type="entry name" value="Protein kinase-like (PK-like)"/>
    <property type="match status" value="1"/>
</dbReference>
<evidence type="ECO:0000256" key="6">
    <source>
        <dbReference type="ARBA" id="ARBA00023136"/>
    </source>
</evidence>
<evidence type="ECO:0000259" key="8">
    <source>
        <dbReference type="PROSITE" id="PS50011"/>
    </source>
</evidence>
<keyword evidence="2" id="KW-0808">Transferase</keyword>
<keyword evidence="3" id="KW-0812">Transmembrane</keyword>
<sequence length="95" mass="11012">MDKRMEEQFVAEVGSIAGTQHINLVRFNGFCYDDTLIAQVYEYMENGSLDKYLFKGNDVDTLREENDQKVLIEFGRLHEIAMGTAKGIRYLHEEC</sequence>
<evidence type="ECO:0000256" key="7">
    <source>
        <dbReference type="ARBA" id="ARBA00023180"/>
    </source>
</evidence>
<protein>
    <recommendedName>
        <fullName evidence="8">Protein kinase domain-containing protein</fullName>
    </recommendedName>
</protein>
<dbReference type="GO" id="GO:0004674">
    <property type="term" value="F:protein serine/threonine kinase activity"/>
    <property type="evidence" value="ECO:0007669"/>
    <property type="project" value="UniProtKB-KW"/>
</dbReference>
<comment type="caution">
    <text evidence="9">The sequence shown here is derived from an EMBL/GenBank/DDBJ whole genome shotgun (WGS) entry which is preliminary data.</text>
</comment>
<dbReference type="Proteomes" id="UP000734854">
    <property type="component" value="Unassembled WGS sequence"/>
</dbReference>
<feature type="domain" description="Protein kinase" evidence="8">
    <location>
        <begin position="1"/>
        <end position="95"/>
    </location>
</feature>
<reference evidence="9 10" key="1">
    <citation type="submission" date="2020-08" db="EMBL/GenBank/DDBJ databases">
        <title>Plant Genome Project.</title>
        <authorList>
            <person name="Zhang R.-G."/>
        </authorList>
    </citation>
    <scope>NUCLEOTIDE SEQUENCE [LARGE SCALE GENOMIC DNA]</scope>
    <source>
        <tissue evidence="9">Rhizome</tissue>
    </source>
</reference>
<evidence type="ECO:0000256" key="2">
    <source>
        <dbReference type="ARBA" id="ARBA00022527"/>
    </source>
</evidence>
<accession>A0A8J5GFH2</accession>
<evidence type="ECO:0000313" key="9">
    <source>
        <dbReference type="EMBL" id="KAG6504800.1"/>
    </source>
</evidence>
<name>A0A8J5GFH2_ZINOF</name>
<dbReference type="Gene3D" id="1.10.510.10">
    <property type="entry name" value="Transferase(Phosphotransferase) domain 1"/>
    <property type="match status" value="1"/>
</dbReference>
<evidence type="ECO:0000256" key="5">
    <source>
        <dbReference type="ARBA" id="ARBA00022989"/>
    </source>
</evidence>
<evidence type="ECO:0000313" key="10">
    <source>
        <dbReference type="Proteomes" id="UP000734854"/>
    </source>
</evidence>
<dbReference type="AlphaFoldDB" id="A0A8J5GFH2"/>
<keyword evidence="7" id="KW-0325">Glycoprotein</keyword>
<keyword evidence="2" id="KW-0418">Kinase</keyword>
<dbReference type="GO" id="GO:0005524">
    <property type="term" value="F:ATP binding"/>
    <property type="evidence" value="ECO:0007669"/>
    <property type="project" value="InterPro"/>
</dbReference>
<dbReference type="InterPro" id="IPR011009">
    <property type="entry name" value="Kinase-like_dom_sf"/>
</dbReference>
<dbReference type="Pfam" id="PF07714">
    <property type="entry name" value="PK_Tyr_Ser-Thr"/>
    <property type="match status" value="1"/>
</dbReference>
<keyword evidence="5" id="KW-1133">Transmembrane helix</keyword>
<dbReference type="EMBL" id="JACMSC010000010">
    <property type="protein sequence ID" value="KAG6504800.1"/>
    <property type="molecule type" value="Genomic_DNA"/>
</dbReference>
<gene>
    <name evidence="9" type="ORF">ZIOFF_037148</name>
</gene>
<comment type="subcellular location">
    <subcellularLocation>
        <location evidence="1">Membrane</location>
        <topology evidence="1">Single-pass type I membrane protein</topology>
    </subcellularLocation>
</comment>
<dbReference type="InterPro" id="IPR045874">
    <property type="entry name" value="LRK10/LRL21-25-like"/>
</dbReference>
<dbReference type="PANTHER" id="PTHR27009">
    <property type="entry name" value="RUST RESISTANCE KINASE LR10-RELATED"/>
    <property type="match status" value="1"/>
</dbReference>
<proteinExistence type="predicted"/>
<organism evidence="9 10">
    <name type="scientific">Zingiber officinale</name>
    <name type="common">Ginger</name>
    <name type="synonym">Amomum zingiber</name>
    <dbReference type="NCBI Taxonomy" id="94328"/>
    <lineage>
        <taxon>Eukaryota</taxon>
        <taxon>Viridiplantae</taxon>
        <taxon>Streptophyta</taxon>
        <taxon>Embryophyta</taxon>
        <taxon>Tracheophyta</taxon>
        <taxon>Spermatophyta</taxon>
        <taxon>Magnoliopsida</taxon>
        <taxon>Liliopsida</taxon>
        <taxon>Zingiberales</taxon>
        <taxon>Zingiberaceae</taxon>
        <taxon>Zingiber</taxon>
    </lineage>
</organism>
<evidence type="ECO:0000256" key="3">
    <source>
        <dbReference type="ARBA" id="ARBA00022692"/>
    </source>
</evidence>
<evidence type="ECO:0000256" key="4">
    <source>
        <dbReference type="ARBA" id="ARBA00022729"/>
    </source>
</evidence>
<keyword evidence="2" id="KW-0723">Serine/threonine-protein kinase</keyword>
<dbReference type="InterPro" id="IPR001245">
    <property type="entry name" value="Ser-Thr/Tyr_kinase_cat_dom"/>
</dbReference>
<keyword evidence="10" id="KW-1185">Reference proteome</keyword>
<evidence type="ECO:0000256" key="1">
    <source>
        <dbReference type="ARBA" id="ARBA00004479"/>
    </source>
</evidence>
<dbReference type="InterPro" id="IPR000719">
    <property type="entry name" value="Prot_kinase_dom"/>
</dbReference>
<keyword evidence="4" id="KW-0732">Signal</keyword>
<keyword evidence="6" id="KW-0472">Membrane</keyword>
<dbReference type="PROSITE" id="PS50011">
    <property type="entry name" value="PROTEIN_KINASE_DOM"/>
    <property type="match status" value="1"/>
</dbReference>
<dbReference type="GO" id="GO:0016020">
    <property type="term" value="C:membrane"/>
    <property type="evidence" value="ECO:0007669"/>
    <property type="project" value="UniProtKB-SubCell"/>
</dbReference>